<feature type="domain" description="NUDE" evidence="9">
    <location>
        <begin position="55"/>
        <end position="206"/>
    </location>
</feature>
<feature type="region of interest" description="Disordered" evidence="8">
    <location>
        <begin position="101"/>
        <end position="140"/>
    </location>
</feature>
<keyword evidence="4" id="KW-0963">Cytoplasm</keyword>
<evidence type="ECO:0000256" key="4">
    <source>
        <dbReference type="ARBA" id="ARBA00022490"/>
    </source>
</evidence>
<dbReference type="GO" id="GO:0047496">
    <property type="term" value="P:vesicle transport along microtubule"/>
    <property type="evidence" value="ECO:0007669"/>
    <property type="project" value="TreeGrafter"/>
</dbReference>
<dbReference type="PANTHER" id="PTHR10921:SF1">
    <property type="entry name" value="NUCLEAR DISTRIBUTION PROTEIN NUDE HOMOLOG"/>
    <property type="match status" value="1"/>
</dbReference>
<evidence type="ECO:0000256" key="3">
    <source>
        <dbReference type="ARBA" id="ARBA00007429"/>
    </source>
</evidence>
<dbReference type="GO" id="GO:0051642">
    <property type="term" value="P:centrosome localization"/>
    <property type="evidence" value="ECO:0007669"/>
    <property type="project" value="TreeGrafter"/>
</dbReference>
<dbReference type="GO" id="GO:0000132">
    <property type="term" value="P:establishment of mitotic spindle orientation"/>
    <property type="evidence" value="ECO:0007669"/>
    <property type="project" value="TreeGrafter"/>
</dbReference>
<sequence>ERLERQYSEFNGEINSLQTELADIKNIKDDLTRYIRELEQKNDDLERSKRATLTSLEDFEARLNLAIERNAFLESELDEKEDLKVTVQRLKDEARDLRQELSVKEKEEPGPDNDKALQQQQQQQHKLHLHPPPKLEPLPTSEEMIDSNKLLSNTQLPESVPSTTVITRPMHNMSNGSVPMTPSARISALNIVGDLLRKVGTEAADIRPPHSRHCDSCIEHLYPQVDSPDTREIAARLKKRSQNPKQCSVPSRKSHPMKELMAIGISSVTDDVGGKFCDIKKIGEISDLRPRRLNRQQSHCNFIYNTYHLSTTKDEYFF</sequence>
<evidence type="ECO:0000313" key="11">
    <source>
        <dbReference type="Proteomes" id="UP001445076"/>
    </source>
</evidence>
<evidence type="ECO:0000259" key="9">
    <source>
        <dbReference type="Pfam" id="PF04880"/>
    </source>
</evidence>
<name>A0AAW0YEQ1_CHEQU</name>
<dbReference type="GO" id="GO:0007100">
    <property type="term" value="P:mitotic centrosome separation"/>
    <property type="evidence" value="ECO:0007669"/>
    <property type="project" value="TreeGrafter"/>
</dbReference>
<comment type="subcellular location">
    <subcellularLocation>
        <location evidence="2">Cytoplasm</location>
        <location evidence="2">Cytoskeleton</location>
        <location evidence="2">Microtubule organizing center</location>
        <location evidence="2">Centrosome</location>
    </subcellularLocation>
    <subcellularLocation>
        <location evidence="1">Cytoplasm</location>
        <location evidence="1">Cytoskeleton</location>
        <location evidence="1">Spindle</location>
    </subcellularLocation>
</comment>
<dbReference type="InterPro" id="IPR006964">
    <property type="entry name" value="NUDE_dom"/>
</dbReference>
<organism evidence="10 11">
    <name type="scientific">Cherax quadricarinatus</name>
    <name type="common">Australian red claw crayfish</name>
    <dbReference type="NCBI Taxonomy" id="27406"/>
    <lineage>
        <taxon>Eukaryota</taxon>
        <taxon>Metazoa</taxon>
        <taxon>Ecdysozoa</taxon>
        <taxon>Arthropoda</taxon>
        <taxon>Crustacea</taxon>
        <taxon>Multicrustacea</taxon>
        <taxon>Malacostraca</taxon>
        <taxon>Eumalacostraca</taxon>
        <taxon>Eucarida</taxon>
        <taxon>Decapoda</taxon>
        <taxon>Pleocyemata</taxon>
        <taxon>Astacidea</taxon>
        <taxon>Parastacoidea</taxon>
        <taxon>Parastacidae</taxon>
        <taxon>Cherax</taxon>
    </lineage>
</organism>
<dbReference type="InterPro" id="IPR033494">
    <property type="entry name" value="NUDE"/>
</dbReference>
<dbReference type="Proteomes" id="UP001445076">
    <property type="component" value="Unassembled WGS sequence"/>
</dbReference>
<comment type="similarity">
    <text evidence="3">Belongs to the nudE family.</text>
</comment>
<dbReference type="EMBL" id="JARKIK010000008">
    <property type="protein sequence ID" value="KAK8750188.1"/>
    <property type="molecule type" value="Genomic_DNA"/>
</dbReference>
<reference evidence="10 11" key="1">
    <citation type="journal article" date="2024" name="BMC Genomics">
        <title>Genome assembly of redclaw crayfish (Cherax quadricarinatus) provides insights into its immune adaptation and hypoxia tolerance.</title>
        <authorList>
            <person name="Liu Z."/>
            <person name="Zheng J."/>
            <person name="Li H."/>
            <person name="Fang K."/>
            <person name="Wang S."/>
            <person name="He J."/>
            <person name="Zhou D."/>
            <person name="Weng S."/>
            <person name="Chi M."/>
            <person name="Gu Z."/>
            <person name="He J."/>
            <person name="Li F."/>
            <person name="Wang M."/>
        </authorList>
    </citation>
    <scope>NUCLEOTIDE SEQUENCE [LARGE SCALE GENOMIC DNA]</scope>
    <source>
        <strain evidence="10">ZL_2023a</strain>
    </source>
</reference>
<dbReference type="GO" id="GO:0005871">
    <property type="term" value="C:kinesin complex"/>
    <property type="evidence" value="ECO:0007669"/>
    <property type="project" value="TreeGrafter"/>
</dbReference>
<keyword evidence="7" id="KW-0206">Cytoskeleton</keyword>
<gene>
    <name evidence="10" type="ORF">OTU49_015290</name>
</gene>
<dbReference type="GO" id="GO:0008017">
    <property type="term" value="F:microtubule binding"/>
    <property type="evidence" value="ECO:0007669"/>
    <property type="project" value="InterPro"/>
</dbReference>
<evidence type="ECO:0000256" key="7">
    <source>
        <dbReference type="ARBA" id="ARBA00023212"/>
    </source>
</evidence>
<dbReference type="GO" id="GO:0016477">
    <property type="term" value="P:cell migration"/>
    <property type="evidence" value="ECO:0007669"/>
    <property type="project" value="TreeGrafter"/>
</dbReference>
<dbReference type="GO" id="GO:0005874">
    <property type="term" value="C:microtubule"/>
    <property type="evidence" value="ECO:0007669"/>
    <property type="project" value="UniProtKB-KW"/>
</dbReference>
<keyword evidence="5" id="KW-0493">Microtubule</keyword>
<protein>
    <recommendedName>
        <fullName evidence="9">NUDE domain-containing protein</fullName>
    </recommendedName>
</protein>
<comment type="caution">
    <text evidence="10">The sequence shown here is derived from an EMBL/GenBank/DDBJ whole genome shotgun (WGS) entry which is preliminary data.</text>
</comment>
<feature type="compositionally biased region" description="Basic and acidic residues" evidence="8">
    <location>
        <begin position="101"/>
        <end position="115"/>
    </location>
</feature>
<evidence type="ECO:0000256" key="2">
    <source>
        <dbReference type="ARBA" id="ARBA00004300"/>
    </source>
</evidence>
<dbReference type="Pfam" id="PF04880">
    <property type="entry name" value="NUDE_C"/>
    <property type="match status" value="1"/>
</dbReference>
<evidence type="ECO:0000313" key="10">
    <source>
        <dbReference type="EMBL" id="KAK8750188.1"/>
    </source>
</evidence>
<proteinExistence type="inferred from homology"/>
<dbReference type="GO" id="GO:0005819">
    <property type="term" value="C:spindle"/>
    <property type="evidence" value="ECO:0007669"/>
    <property type="project" value="UniProtKB-SubCell"/>
</dbReference>
<evidence type="ECO:0000256" key="8">
    <source>
        <dbReference type="SAM" id="MobiDB-lite"/>
    </source>
</evidence>
<dbReference type="AlphaFoldDB" id="A0AAW0YEQ1"/>
<dbReference type="GO" id="GO:0007059">
    <property type="term" value="P:chromosome segregation"/>
    <property type="evidence" value="ECO:0007669"/>
    <property type="project" value="TreeGrafter"/>
</dbReference>
<evidence type="ECO:0000256" key="1">
    <source>
        <dbReference type="ARBA" id="ARBA00004186"/>
    </source>
</evidence>
<dbReference type="Gene3D" id="6.10.250.1080">
    <property type="match status" value="1"/>
</dbReference>
<dbReference type="GO" id="GO:0007020">
    <property type="term" value="P:microtubule nucleation"/>
    <property type="evidence" value="ECO:0007669"/>
    <property type="project" value="TreeGrafter"/>
</dbReference>
<accession>A0AAW0YEQ1</accession>
<evidence type="ECO:0000256" key="5">
    <source>
        <dbReference type="ARBA" id="ARBA00022701"/>
    </source>
</evidence>
<evidence type="ECO:0000256" key="6">
    <source>
        <dbReference type="ARBA" id="ARBA00023054"/>
    </source>
</evidence>
<keyword evidence="6" id="KW-0175">Coiled coil</keyword>
<dbReference type="GO" id="GO:0005813">
    <property type="term" value="C:centrosome"/>
    <property type="evidence" value="ECO:0007669"/>
    <property type="project" value="UniProtKB-SubCell"/>
</dbReference>
<dbReference type="GO" id="GO:0000776">
    <property type="term" value="C:kinetochore"/>
    <property type="evidence" value="ECO:0007669"/>
    <property type="project" value="TreeGrafter"/>
</dbReference>
<dbReference type="PANTHER" id="PTHR10921">
    <property type="entry name" value="NUCLEAR DISTRIBUTION PROTEIN NUDE HOMOLOG 1"/>
    <property type="match status" value="1"/>
</dbReference>
<keyword evidence="11" id="KW-1185">Reference proteome</keyword>
<feature type="non-terminal residue" evidence="10">
    <location>
        <position position="1"/>
    </location>
</feature>